<proteinExistence type="predicted"/>
<dbReference type="PANTHER" id="PTHR43400:SF10">
    <property type="entry name" value="3-OXOSTEROID 1-DEHYDROGENASE"/>
    <property type="match status" value="1"/>
</dbReference>
<evidence type="ECO:0000256" key="4">
    <source>
        <dbReference type="ARBA" id="ARBA00023002"/>
    </source>
</evidence>
<dbReference type="GO" id="GO:0033765">
    <property type="term" value="F:steroid dehydrogenase activity, acting on the CH-CH group of donors"/>
    <property type="evidence" value="ECO:0007669"/>
    <property type="project" value="UniProtKB-ARBA"/>
</dbReference>
<dbReference type="Pfam" id="PF00890">
    <property type="entry name" value="FAD_binding_2"/>
    <property type="match status" value="1"/>
</dbReference>
<dbReference type="RefSeq" id="WP_057706012.1">
    <property type="nucleotide sequence ID" value="NZ_JQCL01000054.1"/>
</dbReference>
<evidence type="ECO:0000313" key="7">
    <source>
        <dbReference type="Proteomes" id="UP000051783"/>
    </source>
</evidence>
<keyword evidence="4" id="KW-0560">Oxidoreductase</keyword>
<dbReference type="AlphaFoldDB" id="A0A0R2MGQ3"/>
<evidence type="ECO:0000256" key="1">
    <source>
        <dbReference type="ARBA" id="ARBA00001974"/>
    </source>
</evidence>
<dbReference type="PRINTS" id="PR00411">
    <property type="entry name" value="PNDRDTASEI"/>
</dbReference>
<reference evidence="6 7" key="1">
    <citation type="journal article" date="2015" name="Genome Announc.">
        <title>Expanding the biotechnology potential of lactobacilli through comparative genomics of 213 strains and associated genera.</title>
        <authorList>
            <person name="Sun Z."/>
            <person name="Harris H.M."/>
            <person name="McCann A."/>
            <person name="Guo C."/>
            <person name="Argimon S."/>
            <person name="Zhang W."/>
            <person name="Yang X."/>
            <person name="Jeffery I.B."/>
            <person name="Cooney J.C."/>
            <person name="Kagawa T.F."/>
            <person name="Liu W."/>
            <person name="Song Y."/>
            <person name="Salvetti E."/>
            <person name="Wrobel A."/>
            <person name="Rasinkangas P."/>
            <person name="Parkhill J."/>
            <person name="Rea M.C."/>
            <person name="O'Sullivan O."/>
            <person name="Ritari J."/>
            <person name="Douillard F.P."/>
            <person name="Paul Ross R."/>
            <person name="Yang R."/>
            <person name="Briner A.E."/>
            <person name="Felis G.E."/>
            <person name="de Vos W.M."/>
            <person name="Barrangou R."/>
            <person name="Klaenhammer T.R."/>
            <person name="Caufield P.W."/>
            <person name="Cui Y."/>
            <person name="Zhang H."/>
            <person name="O'Toole P.W."/>
        </authorList>
    </citation>
    <scope>NUCLEOTIDE SEQUENCE [LARGE SCALE GENOMIC DNA]</scope>
    <source>
        <strain evidence="6 7">LMG 26013</strain>
    </source>
</reference>
<dbReference type="SUPFAM" id="SSF51905">
    <property type="entry name" value="FAD/NAD(P)-binding domain"/>
    <property type="match status" value="1"/>
</dbReference>
<dbReference type="InterPro" id="IPR050315">
    <property type="entry name" value="FAD-oxidoreductase_2"/>
</dbReference>
<gene>
    <name evidence="6" type="ORF">IV64_GL002282</name>
</gene>
<dbReference type="GO" id="GO:0008202">
    <property type="term" value="P:steroid metabolic process"/>
    <property type="evidence" value="ECO:0007669"/>
    <property type="project" value="UniProtKB-ARBA"/>
</dbReference>
<organism evidence="6 7">
    <name type="scientific">Lactiplantibacillus xiangfangensis</name>
    <dbReference type="NCBI Taxonomy" id="942150"/>
    <lineage>
        <taxon>Bacteria</taxon>
        <taxon>Bacillati</taxon>
        <taxon>Bacillota</taxon>
        <taxon>Bacilli</taxon>
        <taxon>Lactobacillales</taxon>
        <taxon>Lactobacillaceae</taxon>
        <taxon>Lactiplantibacillus</taxon>
    </lineage>
</organism>
<keyword evidence="3" id="KW-0274">FAD</keyword>
<accession>A0A0R2MGQ3</accession>
<dbReference type="InterPro" id="IPR003953">
    <property type="entry name" value="FAD-dep_OxRdtase_2_FAD-bd"/>
</dbReference>
<keyword evidence="7" id="KW-1185">Reference proteome</keyword>
<dbReference type="InterPro" id="IPR027477">
    <property type="entry name" value="Succ_DH/fumarate_Rdtase_cat_sf"/>
</dbReference>
<keyword evidence="2" id="KW-0285">Flavoprotein</keyword>
<dbReference type="Gene3D" id="3.90.700.10">
    <property type="entry name" value="Succinate dehydrogenase/fumarate reductase flavoprotein, catalytic domain"/>
    <property type="match status" value="1"/>
</dbReference>
<dbReference type="Gene3D" id="3.50.50.60">
    <property type="entry name" value="FAD/NAD(P)-binding domain"/>
    <property type="match status" value="1"/>
</dbReference>
<name>A0A0R2MGQ3_9LACO</name>
<dbReference type="OrthoDB" id="9806724at2"/>
<protein>
    <submittedName>
        <fullName evidence="6">Fumarate reductase</fullName>
    </submittedName>
</protein>
<evidence type="ECO:0000259" key="5">
    <source>
        <dbReference type="Pfam" id="PF00890"/>
    </source>
</evidence>
<dbReference type="PATRIC" id="fig|942150.3.peg.2386"/>
<dbReference type="STRING" id="942150.IV64_GL002282"/>
<dbReference type="EMBL" id="JQCL01000054">
    <property type="protein sequence ID" value="KRO11644.1"/>
    <property type="molecule type" value="Genomic_DNA"/>
</dbReference>
<dbReference type="Proteomes" id="UP000051783">
    <property type="component" value="Unassembled WGS sequence"/>
</dbReference>
<evidence type="ECO:0000256" key="2">
    <source>
        <dbReference type="ARBA" id="ARBA00022630"/>
    </source>
</evidence>
<sequence>MIPKQSQYDLVIVGGGLAGLAAAVSAGEKHLTTLVLEKGRTIGGDGNYVEGAMGVDSYLQKQTGIHIDRTKLLQSELDYSHYEASAPHLKKLIDQSGATIDWLHDLGVKFSKVGGQGKSWPTIHSFAGGGHAAVTVLFEKAQALGIEFAMSTGAERVLMENGQVAGLVVMNEATGQTRDLKTNNVILATGGYVDNPELIQKRTPFFKRLLSVSDGKSTGDGMQLAWQAGAAHYQMGAIQYGGGAIYDRQQPPFVHMASQLAAAATQEAILWVNERGERFVNEDVNDNMCHAGGAILTQARTFSILDQAAIDHLTHVGLYKEVGNSPVSPDKFDQLQTELEHDTASGAKYLTKGATVEELAEKLNLVQLPETIAHYNQLVASGADADFGKAAPYLTGLSQGPFYAVELGVGMACALGGLRVDEANAVLNSHGYPVPGLYAAGNDAAGMLVGDTYAVTLPGSTAGYAAFSGRNAVQQIK</sequence>
<dbReference type="InterPro" id="IPR036188">
    <property type="entry name" value="FAD/NAD-bd_sf"/>
</dbReference>
<comment type="cofactor">
    <cofactor evidence="1">
        <name>FAD</name>
        <dbReference type="ChEBI" id="CHEBI:57692"/>
    </cofactor>
</comment>
<evidence type="ECO:0000313" key="6">
    <source>
        <dbReference type="EMBL" id="KRO11644.1"/>
    </source>
</evidence>
<evidence type="ECO:0000256" key="3">
    <source>
        <dbReference type="ARBA" id="ARBA00022827"/>
    </source>
</evidence>
<dbReference type="PANTHER" id="PTHR43400">
    <property type="entry name" value="FUMARATE REDUCTASE"/>
    <property type="match status" value="1"/>
</dbReference>
<comment type="caution">
    <text evidence="6">The sequence shown here is derived from an EMBL/GenBank/DDBJ whole genome shotgun (WGS) entry which is preliminary data.</text>
</comment>
<feature type="domain" description="FAD-dependent oxidoreductase 2 FAD-binding" evidence="5">
    <location>
        <begin position="9"/>
        <end position="447"/>
    </location>
</feature>
<dbReference type="SUPFAM" id="SSF56425">
    <property type="entry name" value="Succinate dehydrogenase/fumarate reductase flavoprotein, catalytic domain"/>
    <property type="match status" value="1"/>
</dbReference>